<dbReference type="SUPFAM" id="SSF81653">
    <property type="entry name" value="Calcium ATPase, transduction domain A"/>
    <property type="match status" value="1"/>
</dbReference>
<dbReference type="GeneID" id="92077079"/>
<dbReference type="Gene3D" id="2.70.150.10">
    <property type="entry name" value="Calcium-transporting ATPase, cytoplasmic transduction domain A"/>
    <property type="match status" value="1"/>
</dbReference>
<dbReference type="Gene3D" id="3.40.50.1000">
    <property type="entry name" value="HAD superfamily/HAD-like"/>
    <property type="match status" value="1"/>
</dbReference>
<dbReference type="SUPFAM" id="SSF55008">
    <property type="entry name" value="HMA, heavy metal-associated domain"/>
    <property type="match status" value="1"/>
</dbReference>
<dbReference type="NCBIfam" id="TIGR01511">
    <property type="entry name" value="ATPase-IB1_Cu"/>
    <property type="match status" value="1"/>
</dbReference>
<keyword evidence="3 7" id="KW-0479">Metal-binding</keyword>
<feature type="transmembrane region" description="Helical" evidence="7">
    <location>
        <begin position="482"/>
        <end position="501"/>
    </location>
</feature>
<dbReference type="PANTHER" id="PTHR46594">
    <property type="entry name" value="P-TYPE CATION-TRANSPORTING ATPASE"/>
    <property type="match status" value="1"/>
</dbReference>
<evidence type="ECO:0000256" key="6">
    <source>
        <dbReference type="ARBA" id="ARBA00023136"/>
    </source>
</evidence>
<dbReference type="Pfam" id="PF24534">
    <property type="entry name" value="HMA_PCA1"/>
    <property type="match status" value="1"/>
</dbReference>
<dbReference type="InterPro" id="IPR023298">
    <property type="entry name" value="ATPase_P-typ_TM_dom_sf"/>
</dbReference>
<dbReference type="Gene3D" id="3.40.1110.10">
    <property type="entry name" value="Calcium-transporting ATPase, cytoplasmic domain N"/>
    <property type="match status" value="1"/>
</dbReference>
<evidence type="ECO:0000313" key="10">
    <source>
        <dbReference type="EMBL" id="KAK7952067.1"/>
    </source>
</evidence>
<evidence type="ECO:0000256" key="2">
    <source>
        <dbReference type="ARBA" id="ARBA00022692"/>
    </source>
</evidence>
<dbReference type="PROSITE" id="PS50846">
    <property type="entry name" value="HMA_2"/>
    <property type="match status" value="1"/>
</dbReference>
<dbReference type="CDD" id="cd00371">
    <property type="entry name" value="HMA"/>
    <property type="match status" value="1"/>
</dbReference>
<feature type="transmembrane region" description="Helical" evidence="7">
    <location>
        <begin position="507"/>
        <end position="532"/>
    </location>
</feature>
<dbReference type="InterPro" id="IPR027256">
    <property type="entry name" value="P-typ_ATPase_IB"/>
</dbReference>
<dbReference type="Pfam" id="PF00403">
    <property type="entry name" value="HMA"/>
    <property type="match status" value="1"/>
</dbReference>
<comment type="subcellular location">
    <subcellularLocation>
        <location evidence="1 7">Membrane</location>
    </subcellularLocation>
</comment>
<feature type="domain" description="HMA" evidence="9">
    <location>
        <begin position="329"/>
        <end position="396"/>
    </location>
</feature>
<evidence type="ECO:0000313" key="11">
    <source>
        <dbReference type="Proteomes" id="UP001391051"/>
    </source>
</evidence>
<feature type="transmembrane region" description="Helical" evidence="7">
    <location>
        <begin position="771"/>
        <end position="795"/>
    </location>
</feature>
<dbReference type="EMBL" id="JAQQWE010000005">
    <property type="protein sequence ID" value="KAK7952067.1"/>
    <property type="molecule type" value="Genomic_DNA"/>
</dbReference>
<dbReference type="SFLD" id="SFLDG00002">
    <property type="entry name" value="C1.7:_P-type_atpase_like"/>
    <property type="match status" value="1"/>
</dbReference>
<dbReference type="PRINTS" id="PR00119">
    <property type="entry name" value="CATATPASE"/>
</dbReference>
<comment type="similarity">
    <text evidence="7">Belongs to the cation transport ATPase (P-type) (TC 3.A.3) family. Type IB subfamily.</text>
</comment>
<evidence type="ECO:0000256" key="1">
    <source>
        <dbReference type="ARBA" id="ARBA00004370"/>
    </source>
</evidence>
<dbReference type="SUPFAM" id="SSF56784">
    <property type="entry name" value="HAD-like"/>
    <property type="match status" value="1"/>
</dbReference>
<keyword evidence="5 7" id="KW-1133">Transmembrane helix</keyword>
<keyword evidence="7" id="KW-0547">Nucleotide-binding</keyword>
<dbReference type="NCBIfam" id="TIGR01525">
    <property type="entry name" value="ATPase-IB_hvy"/>
    <property type="match status" value="1"/>
</dbReference>
<dbReference type="InterPro" id="IPR006121">
    <property type="entry name" value="HMA_dom"/>
</dbReference>
<evidence type="ECO:0000256" key="7">
    <source>
        <dbReference type="RuleBase" id="RU362081"/>
    </source>
</evidence>
<dbReference type="RefSeq" id="XP_066700129.1">
    <property type="nucleotide sequence ID" value="XM_066844017.1"/>
</dbReference>
<dbReference type="InterPro" id="IPR023214">
    <property type="entry name" value="HAD_sf"/>
</dbReference>
<feature type="transmembrane region" description="Helical" evidence="7">
    <location>
        <begin position="544"/>
        <end position="568"/>
    </location>
</feature>
<dbReference type="SUPFAM" id="SSF81665">
    <property type="entry name" value="Calcium ATPase, transmembrane domain M"/>
    <property type="match status" value="1"/>
</dbReference>
<dbReference type="Proteomes" id="UP001391051">
    <property type="component" value="Unassembled WGS sequence"/>
</dbReference>
<dbReference type="InterPro" id="IPR018303">
    <property type="entry name" value="ATPase_P-typ_P_site"/>
</dbReference>
<comment type="caution">
    <text evidence="10">The sequence shown here is derived from an EMBL/GenBank/DDBJ whole genome shotgun (WGS) entry which is preliminary data.</text>
</comment>
<feature type="transmembrane region" description="Helical" evidence="7">
    <location>
        <begin position="580"/>
        <end position="598"/>
    </location>
</feature>
<evidence type="ECO:0000256" key="8">
    <source>
        <dbReference type="SAM" id="MobiDB-lite"/>
    </source>
</evidence>
<evidence type="ECO:0000256" key="5">
    <source>
        <dbReference type="ARBA" id="ARBA00022989"/>
    </source>
</evidence>
<protein>
    <recommendedName>
        <fullName evidence="9">HMA domain-containing protein</fullName>
    </recommendedName>
</protein>
<sequence length="1155" mass="122499">MADTSCKSACCSDKQPKLDGPPRAPRSCCYGRLLRGGGSRRSLCAKSRGRSKQEASRWLLLKRSWELQSYHRLRDHQEGGLLQVGTCASPKAVTKCAGTGASSTKDLAECPDPCCKDEEVRVVATDSTPTCCDGKSSPCCNDDCIDRIALRECEKTFENATDHCSKSAAGCRPEPTFYCALYPADPFLDTACSEPKSSSEAPCTCHARQARNKYADRLDAIGCICRALVALGQNSCCVNSTDTSLKSRNSTKRPATRKAPGSSCVIAESSLKRQASRAANVSAASPKPCSGDACCPGKAAGSPGKSELQTSTRDLRSDLDIEKGLPGTQHAVISVSGMTCTGCETKLVRALESFQGITNLKASLVMSRAEFNYDSRIISAVELSQQLERKTGFLCEEISTKGTSLDVLPTGDVKAFAQQALPLGVTAMKVADKDTVRISFDPKVVGARDLIERTFNTPLELAPIHRGSDLGAENKHVRHEGYMTGVSAILTIPVLVLAWAPLDDRPITYGAVSLALATIVQVAIAGPFYPAALKSLVFSRLIKMDLLIVLSTSAAYIFSVVSFGYLAAGRPLAAGQFFETSTLLVTLIMIGRFVSAFARHEALKSISIRSLQETRATLVSIDGGVPERDVDSRLLQYGDVFKLKPDSRAPTDGIAVSGSSEVDESMLTGESRPVEKHAGSLIAAGSMNSHGSLIVRLTRLPDENTISTIAGMVDDAKLTKPKLQSMANYVASRFVPVVVGLTVLVFVVWIGVGIREQKRTPAESAIQAVTYAIAVLVVSCPCAIGLAVPMVIVIASGMAVRRGIIFKSAAGIETVHRVTHIVFDKTGTLTEGVLSVAAEEYVRGGNHTSTAAAILGLVGDIKHPVSVAMASHLRNRGIEPTVVRGVKSLTGRGVEGFVGEKRIQAGNSRWLGLETEDFVRETSARGLTTFCVTIDSHLVAVFGLSDSIRTDAVSITSELKKRGIALSILSGDEPRAVTAVAETIGIPPSMVKAWCSPADKAKYIKELISASSPVTHSGSSKAPTNNVIFVGDGTNDAPALAQATTGVHLPPSTSSAAADVASSAADVVLLRSSLEGLVDMFDISRAAVRRIWFNFGWSFVYNVLAILLAAGAFVAARRDGGVRIPPAYAGLGELVSVLPVILVAVSLRWSRVWGQ</sequence>
<proteinExistence type="inferred from homology"/>
<organism evidence="10 11">
    <name type="scientific">Apiospora aurea</name>
    <dbReference type="NCBI Taxonomy" id="335848"/>
    <lineage>
        <taxon>Eukaryota</taxon>
        <taxon>Fungi</taxon>
        <taxon>Dikarya</taxon>
        <taxon>Ascomycota</taxon>
        <taxon>Pezizomycotina</taxon>
        <taxon>Sordariomycetes</taxon>
        <taxon>Xylariomycetidae</taxon>
        <taxon>Amphisphaeriales</taxon>
        <taxon>Apiosporaceae</taxon>
        <taxon>Apiospora</taxon>
    </lineage>
</organism>
<feature type="transmembrane region" description="Helical" evidence="7">
    <location>
        <begin position="730"/>
        <end position="751"/>
    </location>
</feature>
<dbReference type="InterPro" id="IPR008250">
    <property type="entry name" value="ATPase_P-typ_transduc_dom_A_sf"/>
</dbReference>
<dbReference type="InterPro" id="IPR059000">
    <property type="entry name" value="ATPase_P-type_domA"/>
</dbReference>
<dbReference type="Gene3D" id="3.30.70.100">
    <property type="match status" value="1"/>
</dbReference>
<dbReference type="Pfam" id="PF00702">
    <property type="entry name" value="Hydrolase"/>
    <property type="match status" value="1"/>
</dbReference>
<dbReference type="SFLD" id="SFLDS00003">
    <property type="entry name" value="Haloacid_Dehalogenase"/>
    <property type="match status" value="1"/>
</dbReference>
<evidence type="ECO:0000256" key="4">
    <source>
        <dbReference type="ARBA" id="ARBA00022967"/>
    </source>
</evidence>
<reference evidence="10 11" key="1">
    <citation type="submission" date="2023-01" db="EMBL/GenBank/DDBJ databases">
        <title>Analysis of 21 Apiospora genomes using comparative genomics revels a genus with tremendous synthesis potential of carbohydrate active enzymes and secondary metabolites.</title>
        <authorList>
            <person name="Sorensen T."/>
        </authorList>
    </citation>
    <scope>NUCLEOTIDE SEQUENCE [LARGE SCALE GENOMIC DNA]</scope>
    <source>
        <strain evidence="10 11">CBS 24483</strain>
    </source>
</reference>
<dbReference type="InterPro" id="IPR036163">
    <property type="entry name" value="HMA_dom_sf"/>
</dbReference>
<keyword evidence="11" id="KW-1185">Reference proteome</keyword>
<dbReference type="NCBIfam" id="TIGR01494">
    <property type="entry name" value="ATPase_P-type"/>
    <property type="match status" value="1"/>
</dbReference>
<feature type="region of interest" description="Disordered" evidence="8">
    <location>
        <begin position="242"/>
        <end position="261"/>
    </location>
</feature>
<dbReference type="SFLD" id="SFLDF00027">
    <property type="entry name" value="p-type_atpase"/>
    <property type="match status" value="1"/>
</dbReference>
<dbReference type="PANTHER" id="PTHR46594:SF4">
    <property type="entry name" value="P-TYPE CATION-TRANSPORTING ATPASE"/>
    <property type="match status" value="1"/>
</dbReference>
<dbReference type="Pfam" id="PF00122">
    <property type="entry name" value="E1-E2_ATPase"/>
    <property type="match status" value="1"/>
</dbReference>
<gene>
    <name evidence="10" type="ORF">PG986_007795</name>
</gene>
<keyword evidence="4" id="KW-1278">Translocase</keyword>
<dbReference type="InterPro" id="IPR036412">
    <property type="entry name" value="HAD-like_sf"/>
</dbReference>
<dbReference type="InterPro" id="IPR044492">
    <property type="entry name" value="P_typ_ATPase_HD_dom"/>
</dbReference>
<feature type="transmembrane region" description="Helical" evidence="7">
    <location>
        <begin position="1127"/>
        <end position="1147"/>
    </location>
</feature>
<accession>A0ABR1QDW1</accession>
<dbReference type="InterPro" id="IPR001757">
    <property type="entry name" value="P_typ_ATPase"/>
</dbReference>
<keyword evidence="6 7" id="KW-0472">Membrane</keyword>
<dbReference type="InterPro" id="IPR056236">
    <property type="entry name" value="HMA_PCA1"/>
</dbReference>
<evidence type="ECO:0000256" key="3">
    <source>
        <dbReference type="ARBA" id="ARBA00022723"/>
    </source>
</evidence>
<dbReference type="PROSITE" id="PS00154">
    <property type="entry name" value="ATPASE_E1_E2"/>
    <property type="match status" value="1"/>
</dbReference>
<keyword evidence="7" id="KW-0067">ATP-binding</keyword>
<name>A0ABR1QDW1_9PEZI</name>
<dbReference type="InterPro" id="IPR023299">
    <property type="entry name" value="ATPase_P-typ_cyto_dom_N"/>
</dbReference>
<keyword evidence="2 7" id="KW-0812">Transmembrane</keyword>
<evidence type="ECO:0000259" key="9">
    <source>
        <dbReference type="PROSITE" id="PS50846"/>
    </source>
</evidence>
<feature type="transmembrane region" description="Helical" evidence="7">
    <location>
        <begin position="1091"/>
        <end position="1115"/>
    </location>
</feature>